<feature type="non-terminal residue" evidence="1">
    <location>
        <position position="12"/>
    </location>
</feature>
<evidence type="ECO:0000313" key="3">
    <source>
        <dbReference type="Proteomes" id="UP000663829"/>
    </source>
</evidence>
<protein>
    <submittedName>
        <fullName evidence="1">Uncharacterized protein</fullName>
    </submittedName>
</protein>
<name>A0A816D9L1_9BILA</name>
<dbReference type="Proteomes" id="UP000663829">
    <property type="component" value="Unassembled WGS sequence"/>
</dbReference>
<dbReference type="Proteomes" id="UP000681722">
    <property type="component" value="Unassembled WGS sequence"/>
</dbReference>
<evidence type="ECO:0000313" key="2">
    <source>
        <dbReference type="EMBL" id="CAF4537919.1"/>
    </source>
</evidence>
<dbReference type="EMBL" id="CAJOBC010112989">
    <property type="protein sequence ID" value="CAF4537919.1"/>
    <property type="molecule type" value="Genomic_DNA"/>
</dbReference>
<sequence>MSGSRRRHYAVQ</sequence>
<dbReference type="EMBL" id="CAJNOQ010044836">
    <property type="protein sequence ID" value="CAF1634441.1"/>
    <property type="molecule type" value="Genomic_DNA"/>
</dbReference>
<proteinExistence type="predicted"/>
<reference evidence="1" key="1">
    <citation type="submission" date="2021-02" db="EMBL/GenBank/DDBJ databases">
        <authorList>
            <person name="Nowell W R."/>
        </authorList>
    </citation>
    <scope>NUCLEOTIDE SEQUENCE</scope>
</reference>
<evidence type="ECO:0000313" key="1">
    <source>
        <dbReference type="EMBL" id="CAF1634441.1"/>
    </source>
</evidence>
<gene>
    <name evidence="1" type="ORF">GPM918_LOCUS44561</name>
    <name evidence="2" type="ORF">SRO942_LOCUS46464</name>
</gene>
<organism evidence="1 3">
    <name type="scientific">Didymodactylos carnosus</name>
    <dbReference type="NCBI Taxonomy" id="1234261"/>
    <lineage>
        <taxon>Eukaryota</taxon>
        <taxon>Metazoa</taxon>
        <taxon>Spiralia</taxon>
        <taxon>Gnathifera</taxon>
        <taxon>Rotifera</taxon>
        <taxon>Eurotatoria</taxon>
        <taxon>Bdelloidea</taxon>
        <taxon>Philodinida</taxon>
        <taxon>Philodinidae</taxon>
        <taxon>Didymodactylos</taxon>
    </lineage>
</organism>
<comment type="caution">
    <text evidence="1">The sequence shown here is derived from an EMBL/GenBank/DDBJ whole genome shotgun (WGS) entry which is preliminary data.</text>
</comment>
<keyword evidence="3" id="KW-1185">Reference proteome</keyword>
<accession>A0A816D9L1</accession>